<evidence type="ECO:0000256" key="6">
    <source>
        <dbReference type="HAMAP-Rule" id="MF_00269"/>
    </source>
</evidence>
<keyword evidence="3 6" id="KW-0560">Oxidoreductase</keyword>
<evidence type="ECO:0000259" key="7">
    <source>
        <dbReference type="PROSITE" id="PS51352"/>
    </source>
</evidence>
<evidence type="ECO:0000313" key="9">
    <source>
        <dbReference type="Proteomes" id="UP001194469"/>
    </source>
</evidence>
<dbReference type="PROSITE" id="PS01265">
    <property type="entry name" value="TPX"/>
    <property type="match status" value="1"/>
</dbReference>
<gene>
    <name evidence="6" type="primary">tpx</name>
    <name evidence="8" type="ORF">FVW20_08290</name>
</gene>
<keyword evidence="2 6" id="KW-0049">Antioxidant</keyword>
<dbReference type="InterPro" id="IPR013740">
    <property type="entry name" value="Redoxin"/>
</dbReference>
<dbReference type="CDD" id="cd03014">
    <property type="entry name" value="PRX_Atyp2cys"/>
    <property type="match status" value="1"/>
</dbReference>
<dbReference type="Proteomes" id="UP001194469">
    <property type="component" value="Unassembled WGS sequence"/>
</dbReference>
<dbReference type="InterPro" id="IPR036249">
    <property type="entry name" value="Thioredoxin-like_sf"/>
</dbReference>
<keyword evidence="9" id="KW-1185">Reference proteome</keyword>
<sequence length="170" mass="18172">MDRTGIITFRGTPLTLTGTPVAKGDKAPGFSALANDLSPRSLADYVGKVLLISAVPSLDTGVCDMETRRFNQEATRLGADVRILTISCDLPFAQARWCGAAGVDALETLSDHRDLSFGSAYGVVIKELRLLTRSIFVVDRSGTVTYTEVVPEVSHEPNYEAALAAVRAAL</sequence>
<keyword evidence="5 6" id="KW-0676">Redox-active center</keyword>
<evidence type="ECO:0000256" key="4">
    <source>
        <dbReference type="ARBA" id="ARBA00023157"/>
    </source>
</evidence>
<protein>
    <recommendedName>
        <fullName evidence="6">Thiol peroxidase</fullName>
        <shortName evidence="6">Tpx</shortName>
        <ecNumber evidence="6">1.11.1.24</ecNumber>
    </recommendedName>
    <alternativeName>
        <fullName evidence="6">Peroxiredoxin tpx</fullName>
        <shortName evidence="6">Prx</shortName>
    </alternativeName>
    <alternativeName>
        <fullName evidence="6">Thioredoxin peroxidase</fullName>
    </alternativeName>
    <alternativeName>
        <fullName evidence="6">Thioredoxin-dependent peroxiredoxin</fullName>
    </alternativeName>
</protein>
<keyword evidence="4" id="KW-1015">Disulfide bond</keyword>
<evidence type="ECO:0000256" key="3">
    <source>
        <dbReference type="ARBA" id="ARBA00023002"/>
    </source>
</evidence>
<dbReference type="InterPro" id="IPR018219">
    <property type="entry name" value="Tpx_CS"/>
</dbReference>
<evidence type="ECO:0000256" key="1">
    <source>
        <dbReference type="ARBA" id="ARBA00022559"/>
    </source>
</evidence>
<dbReference type="NCBIfam" id="NF001808">
    <property type="entry name" value="PRK00522.1"/>
    <property type="match status" value="1"/>
</dbReference>
<reference evidence="8 9" key="1">
    <citation type="submission" date="2019-08" db="EMBL/GenBank/DDBJ databases">
        <authorList>
            <person name="Luo N."/>
        </authorList>
    </citation>
    <scope>NUCLEOTIDE SEQUENCE [LARGE SCALE GENOMIC DNA]</scope>
    <source>
        <strain evidence="8 9">NCIMB 9442</strain>
    </source>
</reference>
<dbReference type="HAMAP" id="MF_00269">
    <property type="entry name" value="Tpx"/>
    <property type="match status" value="1"/>
</dbReference>
<dbReference type="EMBL" id="VRYY01000209">
    <property type="protein sequence ID" value="MBG3877009.1"/>
    <property type="molecule type" value="Genomic_DNA"/>
</dbReference>
<evidence type="ECO:0000256" key="2">
    <source>
        <dbReference type="ARBA" id="ARBA00022862"/>
    </source>
</evidence>
<comment type="caution">
    <text evidence="8">The sequence shown here is derived from an EMBL/GenBank/DDBJ whole genome shotgun (WGS) entry which is preliminary data.</text>
</comment>
<dbReference type="GO" id="GO:0004601">
    <property type="term" value="F:peroxidase activity"/>
    <property type="evidence" value="ECO:0007669"/>
    <property type="project" value="UniProtKB-KW"/>
</dbReference>
<dbReference type="InterPro" id="IPR002065">
    <property type="entry name" value="TPX"/>
</dbReference>
<dbReference type="RefSeq" id="WP_196609049.1">
    <property type="nucleotide sequence ID" value="NZ_VRYY01000209.1"/>
</dbReference>
<comment type="function">
    <text evidence="6">Thiol-specific peroxidase that catalyzes the reduction of hydrogen peroxide and organic hydroperoxides to water and alcohols, respectively. Plays a role in cell protection against oxidative stress by detoxifying peroxides.</text>
</comment>
<evidence type="ECO:0000256" key="5">
    <source>
        <dbReference type="ARBA" id="ARBA00023284"/>
    </source>
</evidence>
<name>A0ABS0J3K8_9BACT</name>
<dbReference type="Pfam" id="PF08534">
    <property type="entry name" value="Redoxin"/>
    <property type="match status" value="1"/>
</dbReference>
<dbReference type="SUPFAM" id="SSF52833">
    <property type="entry name" value="Thioredoxin-like"/>
    <property type="match status" value="1"/>
</dbReference>
<dbReference type="InterPro" id="IPR013766">
    <property type="entry name" value="Thioredoxin_domain"/>
</dbReference>
<feature type="domain" description="Thioredoxin" evidence="7">
    <location>
        <begin position="21"/>
        <end position="170"/>
    </location>
</feature>
<comment type="subunit">
    <text evidence="6">Homodimer.</text>
</comment>
<accession>A0ABS0J3K8</accession>
<dbReference type="Gene3D" id="3.40.30.10">
    <property type="entry name" value="Glutaredoxin"/>
    <property type="match status" value="1"/>
</dbReference>
<proteinExistence type="inferred from homology"/>
<comment type="caution">
    <text evidence="6">Lacks conserved residue(s) required for the propagation of feature annotation.</text>
</comment>
<dbReference type="PANTHER" id="PTHR43110:SF1">
    <property type="entry name" value="THIOL PEROXIDASE"/>
    <property type="match status" value="1"/>
</dbReference>
<dbReference type="InterPro" id="IPR050455">
    <property type="entry name" value="Tpx_Peroxidase_subfamily"/>
</dbReference>
<organism evidence="8 9">
    <name type="scientific">Nitratidesulfovibrio oxamicus</name>
    <dbReference type="NCBI Taxonomy" id="32016"/>
    <lineage>
        <taxon>Bacteria</taxon>
        <taxon>Pseudomonadati</taxon>
        <taxon>Thermodesulfobacteriota</taxon>
        <taxon>Desulfovibrionia</taxon>
        <taxon>Desulfovibrionales</taxon>
        <taxon>Desulfovibrionaceae</taxon>
        <taxon>Nitratidesulfovibrio</taxon>
    </lineage>
</organism>
<keyword evidence="1 6" id="KW-0575">Peroxidase</keyword>
<feature type="active site" description="Cysteine sulfenic acid (-SOH) intermediate" evidence="6">
    <location>
        <position position="63"/>
    </location>
</feature>
<dbReference type="PANTHER" id="PTHR43110">
    <property type="entry name" value="THIOL PEROXIDASE"/>
    <property type="match status" value="1"/>
</dbReference>
<dbReference type="EC" id="1.11.1.24" evidence="6"/>
<comment type="catalytic activity">
    <reaction evidence="6">
        <text>a hydroperoxide + [thioredoxin]-dithiol = an alcohol + [thioredoxin]-disulfide + H2O</text>
        <dbReference type="Rhea" id="RHEA:62620"/>
        <dbReference type="Rhea" id="RHEA-COMP:10698"/>
        <dbReference type="Rhea" id="RHEA-COMP:10700"/>
        <dbReference type="ChEBI" id="CHEBI:15377"/>
        <dbReference type="ChEBI" id="CHEBI:29950"/>
        <dbReference type="ChEBI" id="CHEBI:30879"/>
        <dbReference type="ChEBI" id="CHEBI:35924"/>
        <dbReference type="ChEBI" id="CHEBI:50058"/>
        <dbReference type="EC" id="1.11.1.24"/>
    </reaction>
</comment>
<evidence type="ECO:0000313" key="8">
    <source>
        <dbReference type="EMBL" id="MBG3877009.1"/>
    </source>
</evidence>
<comment type="similarity">
    <text evidence="6">Belongs to the peroxiredoxin family. Tpx subfamily.</text>
</comment>
<dbReference type="PROSITE" id="PS51352">
    <property type="entry name" value="THIOREDOXIN_2"/>
    <property type="match status" value="1"/>
</dbReference>